<evidence type="ECO:0000313" key="1">
    <source>
        <dbReference type="EMBL" id="KAF7575531.1"/>
    </source>
</evidence>
<reference evidence="1 2" key="1">
    <citation type="journal article" date="2018" name="BMC Genomics">
        <title>Comparative genomics of the wheat fungal pathogen Pyrenophora tritici-repentis reveals chromosomal variations and genome plasticity.</title>
        <authorList>
            <person name="Moolhuijzen P."/>
            <person name="See P.T."/>
            <person name="Hane J.K."/>
            <person name="Shi G."/>
            <person name="Liu Z."/>
            <person name="Oliver R.P."/>
            <person name="Moffat C.S."/>
        </authorList>
    </citation>
    <scope>NUCLEOTIDE SEQUENCE [LARGE SCALE GENOMIC DNA]</scope>
    <source>
        <strain evidence="1">M4</strain>
    </source>
</reference>
<dbReference type="EMBL" id="NQIK02000002">
    <property type="protein sequence ID" value="KAF7575531.1"/>
    <property type="molecule type" value="Genomic_DNA"/>
</dbReference>
<dbReference type="Proteomes" id="UP000245464">
    <property type="component" value="Chromosome 2"/>
</dbReference>
<dbReference type="GeneID" id="90955659"/>
<comment type="caution">
    <text evidence="1">The sequence shown here is derived from an EMBL/GenBank/DDBJ whole genome shotgun (WGS) entry which is preliminary data.</text>
</comment>
<accession>A0A5M9LD81</accession>
<organism evidence="1 2">
    <name type="scientific">Pyrenophora tritici-repentis</name>
    <dbReference type="NCBI Taxonomy" id="45151"/>
    <lineage>
        <taxon>Eukaryota</taxon>
        <taxon>Fungi</taxon>
        <taxon>Dikarya</taxon>
        <taxon>Ascomycota</taxon>
        <taxon>Pezizomycotina</taxon>
        <taxon>Dothideomycetes</taxon>
        <taxon>Pleosporomycetidae</taxon>
        <taxon>Pleosporales</taxon>
        <taxon>Pleosporineae</taxon>
        <taxon>Pleosporaceae</taxon>
        <taxon>Pyrenophora</taxon>
    </lineage>
</organism>
<gene>
    <name evidence="1" type="ORF">PtrM4_071550</name>
</gene>
<dbReference type="RefSeq" id="XP_065964575.1">
    <property type="nucleotide sequence ID" value="XM_066105948.1"/>
</dbReference>
<sequence>MVSLLEALKIAVKSTEGGAALLLCDQQGGPLIIYQAKKDGDFLPKENIERHWN</sequence>
<dbReference type="KEGG" id="ptrr:90955659"/>
<name>A0A5M9LD81_9PLEO</name>
<proteinExistence type="predicted"/>
<protein>
    <submittedName>
        <fullName evidence="1">Uncharacterized protein</fullName>
    </submittedName>
</protein>
<dbReference type="AlphaFoldDB" id="A0A5M9LD81"/>
<evidence type="ECO:0000313" key="2">
    <source>
        <dbReference type="Proteomes" id="UP000245464"/>
    </source>
</evidence>